<organism evidence="4 5">
    <name type="scientific">Mytilus edulis</name>
    <name type="common">Blue mussel</name>
    <dbReference type="NCBI Taxonomy" id="6550"/>
    <lineage>
        <taxon>Eukaryota</taxon>
        <taxon>Metazoa</taxon>
        <taxon>Spiralia</taxon>
        <taxon>Lophotrochozoa</taxon>
        <taxon>Mollusca</taxon>
        <taxon>Bivalvia</taxon>
        <taxon>Autobranchia</taxon>
        <taxon>Pteriomorphia</taxon>
        <taxon>Mytilida</taxon>
        <taxon>Mytiloidea</taxon>
        <taxon>Mytilidae</taxon>
        <taxon>Mytilinae</taxon>
        <taxon>Mytilus</taxon>
    </lineage>
</organism>
<evidence type="ECO:0000313" key="5">
    <source>
        <dbReference type="Proteomes" id="UP000683360"/>
    </source>
</evidence>
<comment type="similarity">
    <text evidence="1">Belongs to the heat shock protein 70 family.</text>
</comment>
<gene>
    <name evidence="4" type="ORF">MEDL_13076</name>
</gene>
<keyword evidence="3" id="KW-0067">ATP-binding</keyword>
<evidence type="ECO:0000313" key="4">
    <source>
        <dbReference type="EMBL" id="CAG2198321.1"/>
    </source>
</evidence>
<dbReference type="Proteomes" id="UP000683360">
    <property type="component" value="Unassembled WGS sequence"/>
</dbReference>
<dbReference type="Gene3D" id="3.30.420.40">
    <property type="match status" value="2"/>
</dbReference>
<keyword evidence="5" id="KW-1185">Reference proteome</keyword>
<dbReference type="Pfam" id="PF00012">
    <property type="entry name" value="HSP70"/>
    <property type="match status" value="1"/>
</dbReference>
<evidence type="ECO:0000256" key="3">
    <source>
        <dbReference type="ARBA" id="ARBA00022840"/>
    </source>
</evidence>
<dbReference type="GO" id="GO:0140662">
    <property type="term" value="F:ATP-dependent protein folding chaperone"/>
    <property type="evidence" value="ECO:0007669"/>
    <property type="project" value="InterPro"/>
</dbReference>
<evidence type="ECO:0000256" key="2">
    <source>
        <dbReference type="ARBA" id="ARBA00022741"/>
    </source>
</evidence>
<comment type="caution">
    <text evidence="4">The sequence shown here is derived from an EMBL/GenBank/DDBJ whole genome shotgun (WGS) entry which is preliminary data.</text>
</comment>
<dbReference type="EMBL" id="CAJPWZ010000675">
    <property type="protein sequence ID" value="CAG2198321.1"/>
    <property type="molecule type" value="Genomic_DNA"/>
</dbReference>
<dbReference type="GO" id="GO:0005524">
    <property type="term" value="F:ATP binding"/>
    <property type="evidence" value="ECO:0007669"/>
    <property type="project" value="UniProtKB-KW"/>
</dbReference>
<accession>A0A8S3QUI2</accession>
<sequence>MAETKILVVAIDFGSSGAGYAFSFAYQYKNNPLDISTSVWNNGNGPLQAKIPAVLLFDPDKKFNSFGFEAEDKYEELLNTNKADQWYFLKGFKMQLYSAVNAGEDIRVDFELLDVGGKRISAKAVFSAAIGFLKDDFIQQMHWRKLGTVEDDIFWVVSVPAIWNDSAKQFMRESAEAVGIQGDKFIMVYEPEAASIYARLLPVDKLVGNNGAVILKAFDPGRKFIVVDAGGGTVDISAQQVLENGELKIIHRECGGPWGGECINKQFVNMLIELFGKEVMKQFKNKHGDDFLQLLRDFEIKKKMFKVEDEESLTIRMPLSLIELFLDMKQSDVQTAIASSRFKETVRLKRDKLSIAGSLVETFFSETIQNIIDEVVFILKNERCSDVSAIMMAGGFSEADTLQHAIKKQFQSLEILYL</sequence>
<dbReference type="InterPro" id="IPR013126">
    <property type="entry name" value="Hsp_70_fam"/>
</dbReference>
<evidence type="ECO:0000256" key="1">
    <source>
        <dbReference type="ARBA" id="ARBA00007381"/>
    </source>
</evidence>
<dbReference type="OrthoDB" id="2963168at2759"/>
<proteinExistence type="inferred from homology"/>
<dbReference type="PANTHER" id="PTHR14187">
    <property type="entry name" value="ALPHA KINASE/ELONGATION FACTOR 2 KINASE"/>
    <property type="match status" value="1"/>
</dbReference>
<dbReference type="InterPro" id="IPR043129">
    <property type="entry name" value="ATPase_NBD"/>
</dbReference>
<dbReference type="Gene3D" id="3.90.640.10">
    <property type="entry name" value="Actin, Chain A, domain 4"/>
    <property type="match status" value="1"/>
</dbReference>
<dbReference type="AlphaFoldDB" id="A0A8S3QUI2"/>
<dbReference type="CDD" id="cd10229">
    <property type="entry name" value="ASKHA_NBD_HSP70_HSPA12"/>
    <property type="match status" value="1"/>
</dbReference>
<keyword evidence="2" id="KW-0547">Nucleotide-binding</keyword>
<dbReference type="PANTHER" id="PTHR14187:SF5">
    <property type="entry name" value="HEAT SHOCK 70 KDA PROTEIN 12A"/>
    <property type="match status" value="1"/>
</dbReference>
<reference evidence="4" key="1">
    <citation type="submission" date="2021-03" db="EMBL/GenBank/DDBJ databases">
        <authorList>
            <person name="Bekaert M."/>
        </authorList>
    </citation>
    <scope>NUCLEOTIDE SEQUENCE</scope>
</reference>
<name>A0A8S3QUI2_MYTED</name>
<protein>
    <submittedName>
        <fullName evidence="4">Uncharacterized protein</fullName>
    </submittedName>
</protein>
<dbReference type="SUPFAM" id="SSF53067">
    <property type="entry name" value="Actin-like ATPase domain"/>
    <property type="match status" value="2"/>
</dbReference>